<keyword evidence="3" id="KW-0812">Transmembrane</keyword>
<dbReference type="InterPro" id="IPR004474">
    <property type="entry name" value="LytR_CpsA_psr"/>
</dbReference>
<evidence type="ECO:0000256" key="1">
    <source>
        <dbReference type="ARBA" id="ARBA00006068"/>
    </source>
</evidence>
<feature type="region of interest" description="Disordered" evidence="2">
    <location>
        <begin position="19"/>
        <end position="55"/>
    </location>
</feature>
<evidence type="ECO:0000313" key="6">
    <source>
        <dbReference type="Proteomes" id="UP000233781"/>
    </source>
</evidence>
<dbReference type="AlphaFoldDB" id="A0A2N3YIH9"/>
<keyword evidence="3" id="KW-0472">Membrane</keyword>
<comment type="caution">
    <text evidence="5">The sequence shown here is derived from an EMBL/GenBank/DDBJ whole genome shotgun (WGS) entry which is preliminary data.</text>
</comment>
<dbReference type="Proteomes" id="UP000233781">
    <property type="component" value="Unassembled WGS sequence"/>
</dbReference>
<dbReference type="Gene3D" id="3.40.630.190">
    <property type="entry name" value="LCP protein"/>
    <property type="match status" value="1"/>
</dbReference>
<feature type="compositionally biased region" description="Polar residues" evidence="2">
    <location>
        <begin position="101"/>
        <end position="113"/>
    </location>
</feature>
<evidence type="ECO:0000256" key="3">
    <source>
        <dbReference type="SAM" id="Phobius"/>
    </source>
</evidence>
<protein>
    <submittedName>
        <fullName evidence="5">LytR family transcriptional attenuator</fullName>
    </submittedName>
</protein>
<accession>A0A2N3YIH9</accession>
<feature type="region of interest" description="Disordered" evidence="2">
    <location>
        <begin position="95"/>
        <end position="114"/>
    </location>
</feature>
<evidence type="ECO:0000313" key="5">
    <source>
        <dbReference type="EMBL" id="PKW26654.1"/>
    </source>
</evidence>
<name>A0A2N3YIH9_9MICO</name>
<evidence type="ECO:0000259" key="4">
    <source>
        <dbReference type="Pfam" id="PF03816"/>
    </source>
</evidence>
<reference evidence="5 6" key="1">
    <citation type="submission" date="2017-12" db="EMBL/GenBank/DDBJ databases">
        <title>Sequencing the genomes of 1000 Actinobacteria strains.</title>
        <authorList>
            <person name="Klenk H.-P."/>
        </authorList>
    </citation>
    <scope>NUCLEOTIDE SEQUENCE [LARGE SCALE GENOMIC DNA]</scope>
    <source>
        <strain evidence="5 6">DSM 12806</strain>
    </source>
</reference>
<dbReference type="NCBIfam" id="TIGR00350">
    <property type="entry name" value="lytR_cpsA_psr"/>
    <property type="match status" value="1"/>
</dbReference>
<evidence type="ECO:0000256" key="2">
    <source>
        <dbReference type="SAM" id="MobiDB-lite"/>
    </source>
</evidence>
<feature type="transmembrane region" description="Helical" evidence="3">
    <location>
        <begin position="60"/>
        <end position="84"/>
    </location>
</feature>
<dbReference type="PANTHER" id="PTHR33392">
    <property type="entry name" value="POLYISOPRENYL-TEICHOIC ACID--PEPTIDOGLYCAN TEICHOIC ACID TRANSFERASE TAGU"/>
    <property type="match status" value="1"/>
</dbReference>
<proteinExistence type="inferred from homology"/>
<keyword evidence="6" id="KW-1185">Reference proteome</keyword>
<gene>
    <name evidence="5" type="ORF">ATL31_1470</name>
</gene>
<dbReference type="PANTHER" id="PTHR33392:SF6">
    <property type="entry name" value="POLYISOPRENYL-TEICHOIC ACID--PEPTIDOGLYCAN TEICHOIC ACID TRANSFERASE TAGU"/>
    <property type="match status" value="1"/>
</dbReference>
<dbReference type="InterPro" id="IPR050922">
    <property type="entry name" value="LytR/CpsA/Psr_CW_biosynth"/>
</dbReference>
<dbReference type="EMBL" id="PJNE01000001">
    <property type="protein sequence ID" value="PKW26654.1"/>
    <property type="molecule type" value="Genomic_DNA"/>
</dbReference>
<comment type="similarity">
    <text evidence="1">Belongs to the LytR/CpsA/Psr (LCP) family.</text>
</comment>
<keyword evidence="3" id="KW-1133">Transmembrane helix</keyword>
<organism evidence="5 6">
    <name type="scientific">Phycicoccus duodecadis</name>
    <dbReference type="NCBI Taxonomy" id="173053"/>
    <lineage>
        <taxon>Bacteria</taxon>
        <taxon>Bacillati</taxon>
        <taxon>Actinomycetota</taxon>
        <taxon>Actinomycetes</taxon>
        <taxon>Micrococcales</taxon>
        <taxon>Intrasporangiaceae</taxon>
        <taxon>Phycicoccus</taxon>
    </lineage>
</organism>
<feature type="domain" description="Cell envelope-related transcriptional attenuator" evidence="4">
    <location>
        <begin position="136"/>
        <end position="280"/>
    </location>
</feature>
<sequence length="378" mass="39967">MAGRIASYTEVVTDSRTDSTLDALGFDADDDPSAGDPSGPGGTPPESPGRHGRGRRGRRILTVLLVAVLLVVAGVVGFAGYLGVTVDRNVTQQALLPGPQDNPTTAPDGSTIPTKGVGTNFLVIGTDGRSKTDRGRSDVIVIVHVPADPTAIQMIHFPRDLYVSIPGHGKNKINAAYAFGGEPLLVRTLQDLLGIRIDHVARTDFGGFKAMTDAVGGVRVYAEEANNASGNGGTVVKKGWNDFDGAEALGFVRERYELSEGDISRGRRQLAFIKALLLKATSAETLRNPLTVARFTDAATTNLVVDQNLGVSQMKDYALALKGIRGNDVVFATAPFTGFTMDPVAGSIDVVDPAKMALLGKALRTDTMDTYLDVFQTP</sequence>
<dbReference type="Pfam" id="PF03816">
    <property type="entry name" value="LytR_cpsA_psr"/>
    <property type="match status" value="1"/>
</dbReference>